<dbReference type="GO" id="GO:0010181">
    <property type="term" value="F:FMN binding"/>
    <property type="evidence" value="ECO:0007669"/>
    <property type="project" value="TreeGrafter"/>
</dbReference>
<dbReference type="InterPro" id="IPR029039">
    <property type="entry name" value="Flavoprotein-like_sf"/>
</dbReference>
<comment type="caution">
    <text evidence="2">The sequence shown here is derived from an EMBL/GenBank/DDBJ whole genome shotgun (WGS) entry which is preliminary data.</text>
</comment>
<dbReference type="PANTHER" id="PTHR30543">
    <property type="entry name" value="CHROMATE REDUCTASE"/>
    <property type="match status" value="1"/>
</dbReference>
<dbReference type="GO" id="GO:0016491">
    <property type="term" value="F:oxidoreductase activity"/>
    <property type="evidence" value="ECO:0007669"/>
    <property type="project" value="InterPro"/>
</dbReference>
<dbReference type="Proteomes" id="UP000545386">
    <property type="component" value="Unassembled WGS sequence"/>
</dbReference>
<dbReference type="GO" id="GO:0005829">
    <property type="term" value="C:cytosol"/>
    <property type="evidence" value="ECO:0007669"/>
    <property type="project" value="TreeGrafter"/>
</dbReference>
<name>A0A842HJI1_9BURK</name>
<sequence>MALKLQVIICSTRPGRVGPSVAKWFADYAKANSQFDIELIDLVDFKLPVFDEPNHPAMRNYQHDHTKRWSASVDSADAFVFVTPEYNYCAPPSFYNALNYLVKEWAYKPAGFVSYGGVSGGLRAAQQAKSLVTTLRMMAITEGVMVPMVATMLDENKNFKSNELIDKSAETMLGELHRWAVALKTMRA</sequence>
<dbReference type="SUPFAM" id="SSF52218">
    <property type="entry name" value="Flavoproteins"/>
    <property type="match status" value="1"/>
</dbReference>
<evidence type="ECO:0000313" key="2">
    <source>
        <dbReference type="EMBL" id="MBC2768477.1"/>
    </source>
</evidence>
<proteinExistence type="predicted"/>
<dbReference type="Gene3D" id="3.40.50.360">
    <property type="match status" value="1"/>
</dbReference>
<gene>
    <name evidence="2" type="ORF">GTU67_00940</name>
</gene>
<dbReference type="RefSeq" id="WP_185778321.1">
    <property type="nucleotide sequence ID" value="NZ_JACJUU010000001.1"/>
</dbReference>
<feature type="domain" description="NADPH-dependent FMN reductase-like" evidence="1">
    <location>
        <begin position="4"/>
        <end position="147"/>
    </location>
</feature>
<protein>
    <submittedName>
        <fullName evidence="2">NAD(P)H-dependent oxidoreductase</fullName>
    </submittedName>
</protein>
<reference evidence="2 3" key="1">
    <citation type="submission" date="2020-08" db="EMBL/GenBank/DDBJ databases">
        <title>Paraeoetvoesia sp. YC-7-48 draft genome sequence.</title>
        <authorList>
            <person name="Yao L."/>
        </authorList>
    </citation>
    <scope>NUCLEOTIDE SEQUENCE [LARGE SCALE GENOMIC DNA]</scope>
    <source>
        <strain evidence="3">YC-7-48</strain>
    </source>
</reference>
<keyword evidence="3" id="KW-1185">Reference proteome</keyword>
<evidence type="ECO:0000313" key="3">
    <source>
        <dbReference type="Proteomes" id="UP000545386"/>
    </source>
</evidence>
<dbReference type="InterPro" id="IPR050712">
    <property type="entry name" value="NAD(P)H-dep_reductase"/>
</dbReference>
<accession>A0A842HJI1</accession>
<dbReference type="EMBL" id="JACJUU010000001">
    <property type="protein sequence ID" value="MBC2768477.1"/>
    <property type="molecule type" value="Genomic_DNA"/>
</dbReference>
<dbReference type="Pfam" id="PF03358">
    <property type="entry name" value="FMN_red"/>
    <property type="match status" value="1"/>
</dbReference>
<dbReference type="InterPro" id="IPR005025">
    <property type="entry name" value="FMN_Rdtase-like_dom"/>
</dbReference>
<dbReference type="PANTHER" id="PTHR30543:SF21">
    <property type="entry name" value="NAD(P)H-DEPENDENT FMN REDUCTASE LOT6"/>
    <property type="match status" value="1"/>
</dbReference>
<organism evidence="2 3">
    <name type="scientific">Pusillimonas minor</name>
    <dbReference type="NCBI Taxonomy" id="2697024"/>
    <lineage>
        <taxon>Bacteria</taxon>
        <taxon>Pseudomonadati</taxon>
        <taxon>Pseudomonadota</taxon>
        <taxon>Betaproteobacteria</taxon>
        <taxon>Burkholderiales</taxon>
        <taxon>Alcaligenaceae</taxon>
        <taxon>Pusillimonas</taxon>
    </lineage>
</organism>
<dbReference type="AlphaFoldDB" id="A0A842HJI1"/>
<evidence type="ECO:0000259" key="1">
    <source>
        <dbReference type="Pfam" id="PF03358"/>
    </source>
</evidence>